<proteinExistence type="predicted"/>
<comment type="caution">
    <text evidence="1">The sequence shown here is derived from an EMBL/GenBank/DDBJ whole genome shotgun (WGS) entry which is preliminary data.</text>
</comment>
<sequence length="100" mass="10454">MNAKITAAEAKNCLCGCGQTVSAKASYRSGHDAAHCSMLLQGLVNEVADGRPITKALIAQEAKNLPSAPLQAKFRNAAERLMAKVAADEAKAVKKMEANA</sequence>
<name>A0A5J5J2T5_9MICO</name>
<dbReference type="Proteomes" id="UP000325827">
    <property type="component" value="Unassembled WGS sequence"/>
</dbReference>
<dbReference type="AlphaFoldDB" id="A0A5J5J2T5"/>
<protein>
    <submittedName>
        <fullName evidence="1">Uncharacterized protein</fullName>
    </submittedName>
</protein>
<organism evidence="1 2">
    <name type="scientific">Microbacterium rhizomatis</name>
    <dbReference type="NCBI Taxonomy" id="1631477"/>
    <lineage>
        <taxon>Bacteria</taxon>
        <taxon>Bacillati</taxon>
        <taxon>Actinomycetota</taxon>
        <taxon>Actinomycetes</taxon>
        <taxon>Micrococcales</taxon>
        <taxon>Microbacteriaceae</taxon>
        <taxon>Microbacterium</taxon>
    </lineage>
</organism>
<evidence type="ECO:0000313" key="2">
    <source>
        <dbReference type="Proteomes" id="UP000325827"/>
    </source>
</evidence>
<gene>
    <name evidence="1" type="ORF">F6B43_01410</name>
</gene>
<dbReference type="RefSeq" id="WP_150447156.1">
    <property type="nucleotide sequence ID" value="NZ_VYSA01000001.1"/>
</dbReference>
<dbReference type="OrthoDB" id="5120425at2"/>
<keyword evidence="2" id="KW-1185">Reference proteome</keyword>
<evidence type="ECO:0000313" key="1">
    <source>
        <dbReference type="EMBL" id="KAA9110380.1"/>
    </source>
</evidence>
<dbReference type="EMBL" id="VYSA01000001">
    <property type="protein sequence ID" value="KAA9110380.1"/>
    <property type="molecule type" value="Genomic_DNA"/>
</dbReference>
<accession>A0A5J5J2T5</accession>
<reference evidence="2" key="1">
    <citation type="submission" date="2019-09" db="EMBL/GenBank/DDBJ databases">
        <title>Mumia zhuanghuii sp. nov. isolated from the intestinal contents of plateau pika (Ochotona curzoniae) in the Qinghai-Tibet plateau of China.</title>
        <authorList>
            <person name="Tian Z."/>
        </authorList>
    </citation>
    <scope>NUCLEOTIDE SEQUENCE [LARGE SCALE GENOMIC DNA]</scope>
    <source>
        <strain evidence="2">JCM 30598</strain>
    </source>
</reference>